<comment type="caution">
    <text evidence="2">The sequence shown here is derived from an EMBL/GenBank/DDBJ whole genome shotgun (WGS) entry which is preliminary data.</text>
</comment>
<dbReference type="OrthoDB" id="4295522at2"/>
<evidence type="ECO:0000259" key="1">
    <source>
        <dbReference type="Pfam" id="PF12867"/>
    </source>
</evidence>
<sequence>MESTLHHWKTSRSIYTGFFDKYNLEQLNKIPAGFNNNLIWNIGHVIAAQQGLVYRSCNVPMHISDDFFNRYKPGTKPTADVTQQEVDEIKELLTSLIEKTETDLANNIFQTFNQRKTGTGFYLRNLEDAVTFNNYHEGTHFGYMLSIAKFI</sequence>
<name>A0A4Q1CJJ4_9BACT</name>
<evidence type="ECO:0000313" key="3">
    <source>
        <dbReference type="Proteomes" id="UP000290204"/>
    </source>
</evidence>
<gene>
    <name evidence="2" type="ORF">ESA94_10000</name>
</gene>
<feature type="domain" description="DinB-like" evidence="1">
    <location>
        <begin position="8"/>
        <end position="144"/>
    </location>
</feature>
<dbReference type="Pfam" id="PF12867">
    <property type="entry name" value="DinB_2"/>
    <property type="match status" value="1"/>
</dbReference>
<keyword evidence="3" id="KW-1185">Reference proteome</keyword>
<dbReference type="Gene3D" id="1.20.120.450">
    <property type="entry name" value="dinb family like domain"/>
    <property type="match status" value="1"/>
</dbReference>
<protein>
    <submittedName>
        <fullName evidence="2">DinB family protein</fullName>
    </submittedName>
</protein>
<dbReference type="SUPFAM" id="SSF109854">
    <property type="entry name" value="DinB/YfiT-like putative metalloenzymes"/>
    <property type="match status" value="1"/>
</dbReference>
<accession>A0A4Q1CJJ4</accession>
<dbReference type="AlphaFoldDB" id="A0A4Q1CJJ4"/>
<proteinExistence type="predicted"/>
<dbReference type="InterPro" id="IPR024775">
    <property type="entry name" value="DinB-like"/>
</dbReference>
<dbReference type="EMBL" id="SDHW01000002">
    <property type="protein sequence ID" value="RXK60786.1"/>
    <property type="molecule type" value="Genomic_DNA"/>
</dbReference>
<dbReference type="InterPro" id="IPR034660">
    <property type="entry name" value="DinB/YfiT-like"/>
</dbReference>
<dbReference type="RefSeq" id="WP_129130747.1">
    <property type="nucleotide sequence ID" value="NZ_SDHW01000002.1"/>
</dbReference>
<dbReference type="Proteomes" id="UP000290204">
    <property type="component" value="Unassembled WGS sequence"/>
</dbReference>
<reference evidence="2 3" key="1">
    <citation type="submission" date="2019-01" db="EMBL/GenBank/DDBJ databases">
        <title>Lacibacter sp. strain TTM-7.</title>
        <authorList>
            <person name="Chen W.-M."/>
        </authorList>
    </citation>
    <scope>NUCLEOTIDE SEQUENCE [LARGE SCALE GENOMIC DNA]</scope>
    <source>
        <strain evidence="2 3">TTM-7</strain>
    </source>
</reference>
<evidence type="ECO:0000313" key="2">
    <source>
        <dbReference type="EMBL" id="RXK60786.1"/>
    </source>
</evidence>
<organism evidence="2 3">
    <name type="scientific">Lacibacter luteus</name>
    <dbReference type="NCBI Taxonomy" id="2508719"/>
    <lineage>
        <taxon>Bacteria</taxon>
        <taxon>Pseudomonadati</taxon>
        <taxon>Bacteroidota</taxon>
        <taxon>Chitinophagia</taxon>
        <taxon>Chitinophagales</taxon>
        <taxon>Chitinophagaceae</taxon>
        <taxon>Lacibacter</taxon>
    </lineage>
</organism>